<protein>
    <submittedName>
        <fullName evidence="2">Uncharacterized protein</fullName>
    </submittedName>
</protein>
<feature type="compositionally biased region" description="Polar residues" evidence="1">
    <location>
        <begin position="245"/>
        <end position="272"/>
    </location>
</feature>
<dbReference type="RefSeq" id="XP_002771759.1">
    <property type="nucleotide sequence ID" value="XM_002771713.1"/>
</dbReference>
<dbReference type="Proteomes" id="UP000007800">
    <property type="component" value="Unassembled WGS sequence"/>
</dbReference>
<dbReference type="AlphaFoldDB" id="C5LI40"/>
<evidence type="ECO:0000256" key="1">
    <source>
        <dbReference type="SAM" id="MobiDB-lite"/>
    </source>
</evidence>
<dbReference type="GeneID" id="9047896"/>
<dbReference type="EMBL" id="GG682187">
    <property type="protein sequence ID" value="EER03575.1"/>
    <property type="molecule type" value="Genomic_DNA"/>
</dbReference>
<reference evidence="2 3" key="1">
    <citation type="submission" date="2008-07" db="EMBL/GenBank/DDBJ databases">
        <authorList>
            <person name="El-Sayed N."/>
            <person name="Caler E."/>
            <person name="Inman J."/>
            <person name="Amedeo P."/>
            <person name="Hass B."/>
            <person name="Wortman J."/>
        </authorList>
    </citation>
    <scope>NUCLEOTIDE SEQUENCE [LARGE SCALE GENOMIC DNA]</scope>
    <source>
        <strain evidence="3">ATCC 50983 / TXsc</strain>
    </source>
</reference>
<evidence type="ECO:0000313" key="2">
    <source>
        <dbReference type="EMBL" id="EER03575.1"/>
    </source>
</evidence>
<keyword evidence="3" id="KW-1185">Reference proteome</keyword>
<evidence type="ECO:0000313" key="3">
    <source>
        <dbReference type="Proteomes" id="UP000007800"/>
    </source>
</evidence>
<gene>
    <name evidence="2" type="ORF">Pmar_PMAR026250</name>
</gene>
<sequence>MCLNCDQWYFGIALHDILGKFRRNHISSGPKARSRLEKDKHPTLFQRLLCYSTSAVEEERIDSRTHTRNRAYVVAEADGVHRRATGSHSDRGKIQDHPTKGSSARPAEGQRHLERECNSSYYSHFHGVGTTGVYDHTVSSTSSDSSETLAAKTIGNRMMYGRDRWRHDLPPWFYSDIEKQQATIGSPPRHGLVWSGGDYRHEMGLQTYSEMYDDPSFYRSRWPPDLRSYRSSVVDYEGAEGAHTAPSSTLRRYSSAQRPSTARVDLSTTPSFGTLVGETGSLKSGQASDWSVPPSYRRSLHQGIPPHSQHASARA</sequence>
<dbReference type="OrthoDB" id="443463at2759"/>
<dbReference type="OMA" id="LERECNS"/>
<dbReference type="InParanoid" id="C5LI40"/>
<organism evidence="3">
    <name type="scientific">Perkinsus marinus (strain ATCC 50983 / TXsc)</name>
    <dbReference type="NCBI Taxonomy" id="423536"/>
    <lineage>
        <taxon>Eukaryota</taxon>
        <taxon>Sar</taxon>
        <taxon>Alveolata</taxon>
        <taxon>Perkinsozoa</taxon>
        <taxon>Perkinsea</taxon>
        <taxon>Perkinsida</taxon>
        <taxon>Perkinsidae</taxon>
        <taxon>Perkinsus</taxon>
    </lineage>
</organism>
<proteinExistence type="predicted"/>
<feature type="region of interest" description="Disordered" evidence="1">
    <location>
        <begin position="78"/>
        <end position="112"/>
    </location>
</feature>
<name>C5LI40_PERM5</name>
<feature type="region of interest" description="Disordered" evidence="1">
    <location>
        <begin position="239"/>
        <end position="315"/>
    </location>
</feature>
<accession>C5LI40</accession>
<feature type="compositionally biased region" description="Basic and acidic residues" evidence="1">
    <location>
        <begin position="88"/>
        <end position="99"/>
    </location>
</feature>